<evidence type="ECO:0000313" key="3">
    <source>
        <dbReference type="EMBL" id="MBB4749569.1"/>
    </source>
</evidence>
<gene>
    <name evidence="2" type="ORF">Alo02nite_12050</name>
    <name evidence="3" type="ORF">BJ964_003730</name>
</gene>
<sequence length="165" mass="15377">MTDLVPVAGGADFSGSDLAGADVSGLAPVREGVVVIARLGVAGADEGDGSTGDGARDAAGAGGDVPGPGSAGSTGAGSEGPVSSVNPSATPAAAVATAIVIAAHHLRRTGARAVATVGGGSNRSRSAVICPARAVSAFRNLRSTSSVTAPPVARAGSTAPGAPSI</sequence>
<keyword evidence="5" id="KW-1185">Reference proteome</keyword>
<dbReference type="EMBL" id="JACHNC010000001">
    <property type="protein sequence ID" value="MBB4749569.1"/>
    <property type="molecule type" value="Genomic_DNA"/>
</dbReference>
<dbReference type="Proteomes" id="UP000631312">
    <property type="component" value="Unassembled WGS sequence"/>
</dbReference>
<evidence type="ECO:0000313" key="2">
    <source>
        <dbReference type="EMBL" id="GIE38307.1"/>
    </source>
</evidence>
<evidence type="ECO:0000313" key="4">
    <source>
        <dbReference type="Proteomes" id="UP000590511"/>
    </source>
</evidence>
<dbReference type="AlphaFoldDB" id="A0A7W7MGN3"/>
<evidence type="ECO:0000256" key="1">
    <source>
        <dbReference type="SAM" id="MobiDB-lite"/>
    </source>
</evidence>
<feature type="compositionally biased region" description="Gly residues" evidence="1">
    <location>
        <begin position="60"/>
        <end position="78"/>
    </location>
</feature>
<reference evidence="3 4" key="1">
    <citation type="submission" date="2020-08" db="EMBL/GenBank/DDBJ databases">
        <title>Sequencing the genomes of 1000 actinobacteria strains.</title>
        <authorList>
            <person name="Klenk H.-P."/>
        </authorList>
    </citation>
    <scope>NUCLEOTIDE SEQUENCE [LARGE SCALE GENOMIC DNA]</scope>
    <source>
        <strain evidence="3 4">DSM 43150</strain>
    </source>
</reference>
<dbReference type="RefSeq" id="WP_188121864.1">
    <property type="nucleotide sequence ID" value="NZ_BOMP01000019.1"/>
</dbReference>
<accession>A0A7W7MGN3</accession>
<dbReference type="EMBL" id="BOMP01000019">
    <property type="protein sequence ID" value="GIE38307.1"/>
    <property type="molecule type" value="Genomic_DNA"/>
</dbReference>
<reference evidence="2 5" key="2">
    <citation type="submission" date="2021-01" db="EMBL/GenBank/DDBJ databases">
        <title>Whole genome shotgun sequence of Actinoplanes lobatus NBRC 12513.</title>
        <authorList>
            <person name="Komaki H."/>
            <person name="Tamura T."/>
        </authorList>
    </citation>
    <scope>NUCLEOTIDE SEQUENCE [LARGE SCALE GENOMIC DNA]</scope>
    <source>
        <strain evidence="2 5">NBRC 12513</strain>
    </source>
</reference>
<proteinExistence type="predicted"/>
<protein>
    <submittedName>
        <fullName evidence="3">Uncharacterized protein</fullName>
    </submittedName>
</protein>
<organism evidence="3 4">
    <name type="scientific">Actinoplanes lobatus</name>
    <dbReference type="NCBI Taxonomy" id="113568"/>
    <lineage>
        <taxon>Bacteria</taxon>
        <taxon>Bacillati</taxon>
        <taxon>Actinomycetota</taxon>
        <taxon>Actinomycetes</taxon>
        <taxon>Micromonosporales</taxon>
        <taxon>Micromonosporaceae</taxon>
        <taxon>Actinoplanes</taxon>
    </lineage>
</organism>
<comment type="caution">
    <text evidence="3">The sequence shown here is derived from an EMBL/GenBank/DDBJ whole genome shotgun (WGS) entry which is preliminary data.</text>
</comment>
<name>A0A7W7MGN3_9ACTN</name>
<feature type="region of interest" description="Disordered" evidence="1">
    <location>
        <begin position="45"/>
        <end position="89"/>
    </location>
</feature>
<evidence type="ECO:0000313" key="5">
    <source>
        <dbReference type="Proteomes" id="UP000631312"/>
    </source>
</evidence>
<feature type="region of interest" description="Disordered" evidence="1">
    <location>
        <begin position="145"/>
        <end position="165"/>
    </location>
</feature>
<feature type="compositionally biased region" description="Low complexity" evidence="1">
    <location>
        <begin position="79"/>
        <end position="89"/>
    </location>
</feature>
<dbReference type="Proteomes" id="UP000590511">
    <property type="component" value="Unassembled WGS sequence"/>
</dbReference>